<dbReference type="PROSITE" id="PS01125">
    <property type="entry name" value="ROK"/>
    <property type="match status" value="1"/>
</dbReference>
<dbReference type="Pfam" id="PF00480">
    <property type="entry name" value="ROK"/>
    <property type="match status" value="2"/>
</dbReference>
<dbReference type="InterPro" id="IPR000600">
    <property type="entry name" value="ROK"/>
</dbReference>
<accession>A0A285JG84</accession>
<dbReference type="GO" id="GO:0016301">
    <property type="term" value="F:kinase activity"/>
    <property type="evidence" value="ECO:0007669"/>
    <property type="project" value="UniProtKB-KW"/>
</dbReference>
<feature type="compositionally biased region" description="Basic and acidic residues" evidence="2">
    <location>
        <begin position="506"/>
        <end position="522"/>
    </location>
</feature>
<feature type="region of interest" description="Disordered" evidence="2">
    <location>
        <begin position="381"/>
        <end position="603"/>
    </location>
</feature>
<comment type="similarity">
    <text evidence="1">Belongs to the ROK (NagC/XylR) family.</text>
</comment>
<dbReference type="PANTHER" id="PTHR18964:SF173">
    <property type="entry name" value="GLUCOKINASE"/>
    <property type="match status" value="1"/>
</dbReference>
<dbReference type="SUPFAM" id="SSF53067">
    <property type="entry name" value="Actin-like ATPase domain"/>
    <property type="match status" value="2"/>
</dbReference>
<keyword evidence="4" id="KW-1185">Reference proteome</keyword>
<dbReference type="RefSeq" id="WP_097325550.1">
    <property type="nucleotide sequence ID" value="NZ_OBDY01000020.1"/>
</dbReference>
<proteinExistence type="inferred from homology"/>
<dbReference type="Proteomes" id="UP000219612">
    <property type="component" value="Unassembled WGS sequence"/>
</dbReference>
<name>A0A285JG84_9ACTN</name>
<reference evidence="3 4" key="1">
    <citation type="submission" date="2017-09" db="EMBL/GenBank/DDBJ databases">
        <authorList>
            <person name="Ehlers B."/>
            <person name="Leendertz F.H."/>
        </authorList>
    </citation>
    <scope>NUCLEOTIDE SEQUENCE [LARGE SCALE GENOMIC DNA]</scope>
    <source>
        <strain evidence="3 4">CGMCC 4.6857</strain>
    </source>
</reference>
<dbReference type="OrthoDB" id="3189808at2"/>
<dbReference type="InterPro" id="IPR036390">
    <property type="entry name" value="WH_DNA-bd_sf"/>
</dbReference>
<evidence type="ECO:0000313" key="3">
    <source>
        <dbReference type="EMBL" id="SNY59083.1"/>
    </source>
</evidence>
<sequence>MATRPAQITGRDLVLATVRDAGPISRTDLIRRTGMARETVNGLLTKLLAAEALVESDPVAAGHQGRPARLLSLGPAAGYVVGAILDSAGGGPGIAAARVAVAGLTGEIEVERSRALAGAAPGEILDEFAALITECVPAGRRVWLTVIGLPAPVAGGVVHTSSVLPGWAGFAAGSELRRRLGHGVAVLNDANLSLLGEVTHGVARGRRDVCYLRIASGIGCGLLLDGEVHRGATGVAGEIGHVQVDETGALCRCGNRGCLETIAAPRELLGALSNSYGSAVSAERALELADRDAIAQRVLADAGRMIGRVVADLANTINPALVVLDGPLITEDGPIVAGVRESLLRYAQPAVAEHTEIHAGTLAGRAALLGAIAAALSRLPSSAPPLPSSAPSLPSSAPSLPSSAPPLPSSAPSLPSSAPSLSSSAPPLPSSAPSLPSSAPSLPTDAGGKSEMSGRESGSSGASEAAHGGSSEATRFNSGDKLEMSGREDEASGAGGAAQGGPSEATRFKLGDKSEMYGREDEASGTGEAVQGGPSEAARGDGVGEVSGGGRPGGAAHGGLSGAVPGGGSGEAGRGDLAGEAVRRGGREEHAQRSVSPRQRERGARRVRITELLRMHGAMARSDVVRLTKLPRAAVVELLDEMSREGVVEPCDLPPEQGRSGRPSPGFRLVTPKELLAGAAISAYGIRVVIADGAGAVLHQAAHPIPMTLTGEAPVRLAAELIAGLLTENGHAVGDLREVGLSVPAPVDPHTGSFGTRGILPMFSGFAPAEVITEVLGVPCRVENNADLAALAEVRRGAAVGARDVLYLRADQFTGAGIVAGGRMYRGALGYAGEVGHLNVREVGPLCVCGSRGCLSTFLSPASFGAVLDAAPFIRESEDPEERLLKLAAHGHRPAQRALLDAGRLIGRSVAPLTNMLNPAVVVVGGRYGVAGPYVEEGIRESLMRHCTQAVTAELTVVRSGLTLDAEVLGAIESLLP</sequence>
<dbReference type="InterPro" id="IPR036388">
    <property type="entry name" value="WH-like_DNA-bd_sf"/>
</dbReference>
<feature type="compositionally biased region" description="Basic and acidic residues" evidence="2">
    <location>
        <begin position="581"/>
        <end position="603"/>
    </location>
</feature>
<dbReference type="Gene3D" id="1.10.10.10">
    <property type="entry name" value="Winged helix-like DNA-binding domain superfamily/Winged helix DNA-binding domain"/>
    <property type="match status" value="2"/>
</dbReference>
<feature type="compositionally biased region" description="Low complexity" evidence="2">
    <location>
        <begin position="389"/>
        <end position="402"/>
    </location>
</feature>
<evidence type="ECO:0000256" key="1">
    <source>
        <dbReference type="ARBA" id="ARBA00006479"/>
    </source>
</evidence>
<keyword evidence="3" id="KW-0808">Transferase</keyword>
<dbReference type="EMBL" id="OBDY01000020">
    <property type="protein sequence ID" value="SNY59083.1"/>
    <property type="molecule type" value="Genomic_DNA"/>
</dbReference>
<gene>
    <name evidence="3" type="ORF">SAMN05421748_12026</name>
</gene>
<dbReference type="PANTHER" id="PTHR18964">
    <property type="entry name" value="ROK (REPRESSOR, ORF, KINASE) FAMILY"/>
    <property type="match status" value="1"/>
</dbReference>
<feature type="compositionally biased region" description="Low complexity" evidence="2">
    <location>
        <begin position="410"/>
        <end position="473"/>
    </location>
</feature>
<dbReference type="AlphaFoldDB" id="A0A285JG84"/>
<dbReference type="InterPro" id="IPR049874">
    <property type="entry name" value="ROK_cs"/>
</dbReference>
<dbReference type="SUPFAM" id="SSF46785">
    <property type="entry name" value="Winged helix' DNA-binding domain"/>
    <property type="match status" value="2"/>
</dbReference>
<protein>
    <submittedName>
        <fullName evidence="3">Sugar kinase of the NBD/HSP70 family, may contain an N-terminal HTH domain</fullName>
    </submittedName>
</protein>
<organism evidence="3 4">
    <name type="scientific">Paractinoplanes atraurantiacus</name>
    <dbReference type="NCBI Taxonomy" id="1036182"/>
    <lineage>
        <taxon>Bacteria</taxon>
        <taxon>Bacillati</taxon>
        <taxon>Actinomycetota</taxon>
        <taxon>Actinomycetes</taxon>
        <taxon>Micromonosporales</taxon>
        <taxon>Micromonosporaceae</taxon>
        <taxon>Paractinoplanes</taxon>
    </lineage>
</organism>
<feature type="compositionally biased region" description="Basic and acidic residues" evidence="2">
    <location>
        <begin position="478"/>
        <end position="490"/>
    </location>
</feature>
<dbReference type="InterPro" id="IPR043129">
    <property type="entry name" value="ATPase_NBD"/>
</dbReference>
<dbReference type="Gene3D" id="3.30.420.40">
    <property type="match status" value="4"/>
</dbReference>
<evidence type="ECO:0000313" key="4">
    <source>
        <dbReference type="Proteomes" id="UP000219612"/>
    </source>
</evidence>
<evidence type="ECO:0000256" key="2">
    <source>
        <dbReference type="SAM" id="MobiDB-lite"/>
    </source>
</evidence>
<keyword evidence="3" id="KW-0418">Kinase</keyword>
<feature type="compositionally biased region" description="Gly residues" evidence="2">
    <location>
        <begin position="541"/>
        <end position="572"/>
    </location>
</feature>